<dbReference type="PATRIC" id="fig|1297742.4.peg.3740"/>
<dbReference type="OrthoDB" id="9816010at2"/>
<evidence type="ECO:0000259" key="4">
    <source>
        <dbReference type="PROSITE" id="PS01124"/>
    </source>
</evidence>
<dbReference type="InterPro" id="IPR009057">
    <property type="entry name" value="Homeodomain-like_sf"/>
</dbReference>
<keyword evidence="3" id="KW-0804">Transcription</keyword>
<protein>
    <submittedName>
        <fullName evidence="5">Transcriptional regulator, AraC family</fullName>
    </submittedName>
</protein>
<dbReference type="GO" id="GO:0000976">
    <property type="term" value="F:transcription cis-regulatory region binding"/>
    <property type="evidence" value="ECO:0007669"/>
    <property type="project" value="TreeGrafter"/>
</dbReference>
<dbReference type="PROSITE" id="PS01124">
    <property type="entry name" value="HTH_ARAC_FAMILY_2"/>
    <property type="match status" value="1"/>
</dbReference>
<name>A0A0H4WYU1_9BACT</name>
<evidence type="ECO:0000256" key="1">
    <source>
        <dbReference type="ARBA" id="ARBA00023015"/>
    </source>
</evidence>
<dbReference type="Gene3D" id="1.10.10.60">
    <property type="entry name" value="Homeodomain-like"/>
    <property type="match status" value="1"/>
</dbReference>
<keyword evidence="6" id="KW-1185">Reference proteome</keyword>
<dbReference type="SMART" id="SM00342">
    <property type="entry name" value="HTH_ARAC"/>
    <property type="match status" value="1"/>
</dbReference>
<gene>
    <name evidence="5" type="ORF">A176_003705</name>
</gene>
<dbReference type="InterPro" id="IPR032687">
    <property type="entry name" value="AraC-type_N"/>
</dbReference>
<dbReference type="KEGG" id="mym:A176_003705"/>
<dbReference type="eggNOG" id="COG2207">
    <property type="taxonomic scope" value="Bacteria"/>
</dbReference>
<dbReference type="STRING" id="1297742.A176_003705"/>
<proteinExistence type="predicted"/>
<dbReference type="PANTHER" id="PTHR47894">
    <property type="entry name" value="HTH-TYPE TRANSCRIPTIONAL REGULATOR GADX"/>
    <property type="match status" value="1"/>
</dbReference>
<dbReference type="EMBL" id="CP012109">
    <property type="protein sequence ID" value="AKQ66793.1"/>
    <property type="molecule type" value="Genomic_DNA"/>
</dbReference>
<dbReference type="InterPro" id="IPR020449">
    <property type="entry name" value="Tscrpt_reg_AraC-type_HTH"/>
</dbReference>
<evidence type="ECO:0000256" key="2">
    <source>
        <dbReference type="ARBA" id="ARBA00023125"/>
    </source>
</evidence>
<evidence type="ECO:0000256" key="3">
    <source>
        <dbReference type="ARBA" id="ARBA00023163"/>
    </source>
</evidence>
<keyword evidence="2" id="KW-0238">DNA-binding</keyword>
<evidence type="ECO:0000313" key="6">
    <source>
        <dbReference type="Proteomes" id="UP000009026"/>
    </source>
</evidence>
<dbReference type="InterPro" id="IPR018060">
    <property type="entry name" value="HTH_AraC"/>
</dbReference>
<keyword evidence="1" id="KW-0805">Transcription regulation</keyword>
<dbReference type="GO" id="GO:0003700">
    <property type="term" value="F:DNA-binding transcription factor activity"/>
    <property type="evidence" value="ECO:0007669"/>
    <property type="project" value="InterPro"/>
</dbReference>
<accession>A0A0H4WYU1</accession>
<reference evidence="5 6" key="1">
    <citation type="journal article" date="2016" name="PLoS ONE">
        <title>Complete Genome Sequence and Comparative Genomics of a Novel Myxobacterium Myxococcus hansupus.</title>
        <authorList>
            <person name="Sharma G."/>
            <person name="Narwani T."/>
            <person name="Subramanian S."/>
        </authorList>
    </citation>
    <scope>NUCLEOTIDE SEQUENCE [LARGE SCALE GENOMIC DNA]</scope>
    <source>
        <strain evidence="6">mixupus</strain>
    </source>
</reference>
<feature type="domain" description="HTH araC/xylS-type" evidence="4">
    <location>
        <begin position="243"/>
        <end position="341"/>
    </location>
</feature>
<dbReference type="AlphaFoldDB" id="A0A0H4WYU1"/>
<dbReference type="PRINTS" id="PR00032">
    <property type="entry name" value="HTHARAC"/>
</dbReference>
<dbReference type="GO" id="GO:0005829">
    <property type="term" value="C:cytosol"/>
    <property type="evidence" value="ECO:0007669"/>
    <property type="project" value="TreeGrafter"/>
</dbReference>
<dbReference type="SUPFAM" id="SSF46689">
    <property type="entry name" value="Homeodomain-like"/>
    <property type="match status" value="1"/>
</dbReference>
<dbReference type="PANTHER" id="PTHR47894:SF4">
    <property type="entry name" value="HTH-TYPE TRANSCRIPTIONAL REGULATOR GADX"/>
    <property type="match status" value="1"/>
</dbReference>
<organism evidence="5 6">
    <name type="scientific">Pseudomyxococcus hansupus</name>
    <dbReference type="NCBI Taxonomy" id="1297742"/>
    <lineage>
        <taxon>Bacteria</taxon>
        <taxon>Pseudomonadati</taxon>
        <taxon>Myxococcota</taxon>
        <taxon>Myxococcia</taxon>
        <taxon>Myxococcales</taxon>
        <taxon>Cystobacterineae</taxon>
        <taxon>Myxococcaceae</taxon>
        <taxon>Pseudomyxococcus</taxon>
    </lineage>
</organism>
<dbReference type="Pfam" id="PF12833">
    <property type="entry name" value="HTH_18"/>
    <property type="match status" value="1"/>
</dbReference>
<sequence length="342" mass="37725">MSQAAKPLSEGDIAACNVIPAFEASLLFGATEDELADQVGWCRTALLEPDARVSGASTYKHMELMFEKPRYAEFVVAAVRAYDVKSLGVVGLACKTMPNIGVAMACHARYQKLTNRTATYQTELRADGLHIREQRDAPRLGSELISDYTLLVAIRLLSLLSDAPIPVRAMYSRRARMPARERALYEETLGASVTTGSALAELVLDPSILAFGVRKADAEMESYFRGVLENALPMTDETPKLLVSAQAVIRDQLQQGAPTLSKVAQALGLGERTLQRRLSEFGLGFQALLDDTRKTLAEGYLKQPELTLAEVAYLLGFVEQASFFRAFRRWYGMTPQAYRMSI</sequence>
<dbReference type="Proteomes" id="UP000009026">
    <property type="component" value="Chromosome"/>
</dbReference>
<dbReference type="RefSeq" id="WP_002637432.1">
    <property type="nucleotide sequence ID" value="NZ_CP012109.1"/>
</dbReference>
<evidence type="ECO:0000313" key="5">
    <source>
        <dbReference type="EMBL" id="AKQ66793.1"/>
    </source>
</evidence>
<dbReference type="Pfam" id="PF12625">
    <property type="entry name" value="Arabinose_bd"/>
    <property type="match status" value="1"/>
</dbReference>